<dbReference type="EMBL" id="LT838272">
    <property type="protein sequence ID" value="SMB96330.1"/>
    <property type="molecule type" value="Genomic_DNA"/>
</dbReference>
<dbReference type="Proteomes" id="UP000192569">
    <property type="component" value="Chromosome I"/>
</dbReference>
<keyword evidence="2" id="KW-1185">Reference proteome</keyword>
<evidence type="ECO:0000313" key="1">
    <source>
        <dbReference type="EMBL" id="SMB96330.1"/>
    </source>
</evidence>
<dbReference type="AlphaFoldDB" id="A0A1W1VSX4"/>
<evidence type="ECO:0000313" key="2">
    <source>
        <dbReference type="Proteomes" id="UP000192569"/>
    </source>
</evidence>
<protein>
    <submittedName>
        <fullName evidence="1">Uncharacterized protein</fullName>
    </submittedName>
</protein>
<proteinExistence type="predicted"/>
<gene>
    <name evidence="1" type="ORF">SAMN00808754_1455</name>
</gene>
<accession>A0A1W1VSX4</accession>
<sequence>MQQNDIERGLRIWGPIRAPISKKSLELWGSVEPEIIITVYRTLYGNSAVQDTLL</sequence>
<reference evidence="1 2" key="1">
    <citation type="submission" date="2017-04" db="EMBL/GenBank/DDBJ databases">
        <authorList>
            <person name="Afonso C.L."/>
            <person name="Miller P.J."/>
            <person name="Scott M.A."/>
            <person name="Spackman E."/>
            <person name="Goraichik I."/>
            <person name="Dimitrov K.M."/>
            <person name="Suarez D.L."/>
            <person name="Swayne D.E."/>
        </authorList>
    </citation>
    <scope>NUCLEOTIDE SEQUENCE [LARGE SCALE GENOMIC DNA]</scope>
    <source>
        <strain evidence="1 2">ToBE</strain>
    </source>
</reference>
<organism evidence="1 2">
    <name type="scientific">Thermanaeromonas toyohensis ToBE</name>
    <dbReference type="NCBI Taxonomy" id="698762"/>
    <lineage>
        <taxon>Bacteria</taxon>
        <taxon>Bacillati</taxon>
        <taxon>Bacillota</taxon>
        <taxon>Clostridia</taxon>
        <taxon>Neomoorellales</taxon>
        <taxon>Neomoorellaceae</taxon>
        <taxon>Thermanaeromonas</taxon>
    </lineage>
</organism>
<name>A0A1W1VSX4_9FIRM</name>